<evidence type="ECO:0000259" key="4">
    <source>
        <dbReference type="Pfam" id="PF17853"/>
    </source>
</evidence>
<name>A0A3G1KX96_FORW1</name>
<dbReference type="OrthoDB" id="143422at2"/>
<accession>A0A3G1KX96</accession>
<proteinExistence type="inferred from homology"/>
<feature type="domain" description="Purine catabolism PurC-like" evidence="2">
    <location>
        <begin position="7"/>
        <end position="125"/>
    </location>
</feature>
<dbReference type="EMBL" id="CP017634">
    <property type="protein sequence ID" value="ATW27040.1"/>
    <property type="molecule type" value="Genomic_DNA"/>
</dbReference>
<dbReference type="InterPro" id="IPR051448">
    <property type="entry name" value="CdaR-like_regulators"/>
</dbReference>
<dbReference type="InterPro" id="IPR042070">
    <property type="entry name" value="PucR_C-HTH_sf"/>
</dbReference>
<dbReference type="Gene3D" id="1.10.10.2840">
    <property type="entry name" value="PucR C-terminal helix-turn-helix domain"/>
    <property type="match status" value="1"/>
</dbReference>
<feature type="domain" description="CdaR GGDEF-like" evidence="4">
    <location>
        <begin position="291"/>
        <end position="413"/>
    </location>
</feature>
<dbReference type="Pfam" id="PF13556">
    <property type="entry name" value="HTH_30"/>
    <property type="match status" value="1"/>
</dbReference>
<dbReference type="RefSeq" id="WP_148136377.1">
    <property type="nucleotide sequence ID" value="NZ_CP017634.1"/>
</dbReference>
<protein>
    <recommendedName>
        <fullName evidence="7">PucR family transcriptional regulator</fullName>
    </recommendedName>
</protein>
<feature type="domain" description="PucR C-terminal helix-turn-helix" evidence="3">
    <location>
        <begin position="464"/>
        <end position="521"/>
    </location>
</feature>
<dbReference type="AlphaFoldDB" id="A0A3G1KX96"/>
<evidence type="ECO:0000259" key="3">
    <source>
        <dbReference type="Pfam" id="PF13556"/>
    </source>
</evidence>
<evidence type="ECO:0000313" key="6">
    <source>
        <dbReference type="Proteomes" id="UP000323521"/>
    </source>
</evidence>
<keyword evidence="6" id="KW-1185">Reference proteome</keyword>
<dbReference type="InterPro" id="IPR012914">
    <property type="entry name" value="PucR_dom"/>
</dbReference>
<dbReference type="InterPro" id="IPR041522">
    <property type="entry name" value="CdaR_GGDEF"/>
</dbReference>
<dbReference type="Gene3D" id="3.30.450.40">
    <property type="match status" value="1"/>
</dbReference>
<dbReference type="PANTHER" id="PTHR33744">
    <property type="entry name" value="CARBOHYDRATE DIACID REGULATOR"/>
    <property type="match status" value="1"/>
</dbReference>
<dbReference type="PANTHER" id="PTHR33744:SF1">
    <property type="entry name" value="DNA-BINDING TRANSCRIPTIONAL ACTIVATOR ADER"/>
    <property type="match status" value="1"/>
</dbReference>
<gene>
    <name evidence="5" type="ORF">DCMF_21790</name>
</gene>
<evidence type="ECO:0008006" key="7">
    <source>
        <dbReference type="Google" id="ProtNLM"/>
    </source>
</evidence>
<evidence type="ECO:0000313" key="5">
    <source>
        <dbReference type="EMBL" id="ATW27040.1"/>
    </source>
</evidence>
<organism evidence="5 6">
    <name type="scientific">Formimonas warabiya</name>
    <dbReference type="NCBI Taxonomy" id="1761012"/>
    <lineage>
        <taxon>Bacteria</taxon>
        <taxon>Bacillati</taxon>
        <taxon>Bacillota</taxon>
        <taxon>Clostridia</taxon>
        <taxon>Eubacteriales</taxon>
        <taxon>Peptococcaceae</taxon>
        <taxon>Candidatus Formimonas</taxon>
    </lineage>
</organism>
<dbReference type="Pfam" id="PF07905">
    <property type="entry name" value="PucR"/>
    <property type="match status" value="1"/>
</dbReference>
<dbReference type="KEGG" id="fwa:DCMF_21790"/>
<reference evidence="5 6" key="1">
    <citation type="submission" date="2016-10" db="EMBL/GenBank/DDBJ databases">
        <title>Complete Genome Sequence of Peptococcaceae strain DCMF.</title>
        <authorList>
            <person name="Edwards R.J."/>
            <person name="Holland S.I."/>
            <person name="Deshpande N.P."/>
            <person name="Wong Y.K."/>
            <person name="Ertan H."/>
            <person name="Manefield M."/>
            <person name="Russell T.L."/>
            <person name="Lee M.J."/>
        </authorList>
    </citation>
    <scope>NUCLEOTIDE SEQUENCE [LARGE SCALE GENOMIC DNA]</scope>
    <source>
        <strain evidence="5 6">DCMF</strain>
    </source>
</reference>
<dbReference type="Proteomes" id="UP000323521">
    <property type="component" value="Chromosome"/>
</dbReference>
<dbReference type="InterPro" id="IPR029016">
    <property type="entry name" value="GAF-like_dom_sf"/>
</dbReference>
<comment type="similarity">
    <text evidence="1">Belongs to the CdaR family.</text>
</comment>
<evidence type="ECO:0000256" key="1">
    <source>
        <dbReference type="ARBA" id="ARBA00006754"/>
    </source>
</evidence>
<dbReference type="Pfam" id="PF17853">
    <property type="entry name" value="GGDEF_2"/>
    <property type="match status" value="1"/>
</dbReference>
<evidence type="ECO:0000259" key="2">
    <source>
        <dbReference type="Pfam" id="PF07905"/>
    </source>
</evidence>
<dbReference type="InterPro" id="IPR025736">
    <property type="entry name" value="PucR_C-HTH_dom"/>
</dbReference>
<sequence>MNFTVRDILNLEVLKGIEVAAGQQGLDKQVNHVTVFDAPDAAEWVKGHEFVITTLYVFQESCDQIKLICDLAEKNVSALGIKLKRYVNGLCQDVIDMANKRGLPLLIIPYDKAWVDVINPIMAEILNQQLVLLEKANAFRRSFTQQVLEGKKISSIAKLLSELTHNPITIIELINKGSVTWPYFFRHHINQGQLWDLIRASHQAPFDKIISNINHVEGIIFPIEVAKNIEGYIIVWKTKELSGLDLIAIEHASTVTALYIQKLKAINETDQRFKDAFIRELIQGESCYSYVQQKGEKFGWNISQTNTVIVVKIIRDQKSSTDAWETNYLILNKIKNNITLYFAKETLAGIDSDDTLIFLVSNKLDSVMMHMENIQEDIQAKNKSITLAIGIGDTHQGIEKIAASFREANIACQLSKLLKKICKYGELGPYLLFIPLIESQETEEFLKRYILPVVSYDKTNGTELLKTLDSFVNLMCNYRETAKALYVHHNTIRYRLNTIEKLIGYKLRHSEEIINIMLGLKLYKLRN</sequence>